<protein>
    <submittedName>
        <fullName evidence="1">13275_t:CDS:1</fullName>
    </submittedName>
</protein>
<proteinExistence type="predicted"/>
<dbReference type="EMBL" id="CAJVPW010028860">
    <property type="protein sequence ID" value="CAG8719505.1"/>
    <property type="molecule type" value="Genomic_DNA"/>
</dbReference>
<evidence type="ECO:0000313" key="1">
    <source>
        <dbReference type="EMBL" id="CAG8719505.1"/>
    </source>
</evidence>
<comment type="caution">
    <text evidence="1">The sequence shown here is derived from an EMBL/GenBank/DDBJ whole genome shotgun (WGS) entry which is preliminary data.</text>
</comment>
<dbReference type="Proteomes" id="UP000789366">
    <property type="component" value="Unassembled WGS sequence"/>
</dbReference>
<organism evidence="1 2">
    <name type="scientific">Cetraspora pellucida</name>
    <dbReference type="NCBI Taxonomy" id="1433469"/>
    <lineage>
        <taxon>Eukaryota</taxon>
        <taxon>Fungi</taxon>
        <taxon>Fungi incertae sedis</taxon>
        <taxon>Mucoromycota</taxon>
        <taxon>Glomeromycotina</taxon>
        <taxon>Glomeromycetes</taxon>
        <taxon>Diversisporales</taxon>
        <taxon>Gigasporaceae</taxon>
        <taxon>Cetraspora</taxon>
    </lineage>
</organism>
<name>A0ACA9PPH9_9GLOM</name>
<feature type="non-terminal residue" evidence="1">
    <location>
        <position position="1"/>
    </location>
</feature>
<reference evidence="1" key="1">
    <citation type="submission" date="2021-06" db="EMBL/GenBank/DDBJ databases">
        <authorList>
            <person name="Kallberg Y."/>
            <person name="Tangrot J."/>
            <person name="Rosling A."/>
        </authorList>
    </citation>
    <scope>NUCLEOTIDE SEQUENCE</scope>
    <source>
        <strain evidence="1">28 12/20/2015</strain>
    </source>
</reference>
<sequence>LKALEKHKLELFIKLQLMSFELTDKKSDNKTNKKHTYKYNYNSSLTLCRPAYLKLYKINDYLLSTLQNHLQSNGLTEHVYGNTGHASKTKLRVFLEFNLTFLIKQFLIQYRTIHRFPSPLRHQDDFGVFIYLSTGQTFVL</sequence>
<accession>A0ACA9PPH9</accession>
<feature type="non-terminal residue" evidence="1">
    <location>
        <position position="140"/>
    </location>
</feature>
<evidence type="ECO:0000313" key="2">
    <source>
        <dbReference type="Proteomes" id="UP000789366"/>
    </source>
</evidence>
<keyword evidence="2" id="KW-1185">Reference proteome</keyword>
<gene>
    <name evidence="1" type="ORF">SPELUC_LOCUS12336</name>
</gene>